<name>A0A0A9GTQ7_ARUDO</name>
<organism evidence="1">
    <name type="scientific">Arundo donax</name>
    <name type="common">Giant reed</name>
    <name type="synonym">Donax arundinaceus</name>
    <dbReference type="NCBI Taxonomy" id="35708"/>
    <lineage>
        <taxon>Eukaryota</taxon>
        <taxon>Viridiplantae</taxon>
        <taxon>Streptophyta</taxon>
        <taxon>Embryophyta</taxon>
        <taxon>Tracheophyta</taxon>
        <taxon>Spermatophyta</taxon>
        <taxon>Magnoliopsida</taxon>
        <taxon>Liliopsida</taxon>
        <taxon>Poales</taxon>
        <taxon>Poaceae</taxon>
        <taxon>PACMAD clade</taxon>
        <taxon>Arundinoideae</taxon>
        <taxon>Arundineae</taxon>
        <taxon>Arundo</taxon>
    </lineage>
</organism>
<dbReference type="EMBL" id="GBRH01173953">
    <property type="protein sequence ID" value="JAE23943.1"/>
    <property type="molecule type" value="Transcribed_RNA"/>
</dbReference>
<proteinExistence type="predicted"/>
<dbReference type="AlphaFoldDB" id="A0A0A9GTQ7"/>
<reference evidence="1" key="1">
    <citation type="submission" date="2014-09" db="EMBL/GenBank/DDBJ databases">
        <authorList>
            <person name="Magalhaes I.L.F."/>
            <person name="Oliveira U."/>
            <person name="Santos F.R."/>
            <person name="Vidigal T.H.D.A."/>
            <person name="Brescovit A.D."/>
            <person name="Santos A.J."/>
        </authorList>
    </citation>
    <scope>NUCLEOTIDE SEQUENCE</scope>
    <source>
        <tissue evidence="1">Shoot tissue taken approximately 20 cm above the soil surface</tissue>
    </source>
</reference>
<reference evidence="1" key="2">
    <citation type="journal article" date="2015" name="Data Brief">
        <title>Shoot transcriptome of the giant reed, Arundo donax.</title>
        <authorList>
            <person name="Barrero R.A."/>
            <person name="Guerrero F.D."/>
            <person name="Moolhuijzen P."/>
            <person name="Goolsby J.A."/>
            <person name="Tidwell J."/>
            <person name="Bellgard S.E."/>
            <person name="Bellgard M.I."/>
        </authorList>
    </citation>
    <scope>NUCLEOTIDE SEQUENCE</scope>
    <source>
        <tissue evidence="1">Shoot tissue taken approximately 20 cm above the soil surface</tissue>
    </source>
</reference>
<accession>A0A0A9GTQ7</accession>
<evidence type="ECO:0000313" key="1">
    <source>
        <dbReference type="EMBL" id="JAE23943.1"/>
    </source>
</evidence>
<sequence>MDPKDAAMQLLMQETYTRSECDELIKIIQERFVDSDPGLDEPAVILPIAWQDSTQQHPVAYSSFSPKTSPTTSGFPAYSPVFDNIDENKWLKKNCTTVEGPCTVKSLKHDTSHQVMKRSYSNTREIFEESRTVRPKLNGSNISEKLVDVLRSRAASFDDPSTTDTSALRGFPEEFINIPLLGTDNLTFSNMASKGETANDTTVFHDKPSALSVQHLASTSCQADCDKRGSFMSYPSSNPVLELHNTCWQLFLFTNISLRIQRRPFLLRWNLWINVPFLSLT</sequence>
<protein>
    <submittedName>
        <fullName evidence="1">Uncharacterized protein</fullName>
    </submittedName>
</protein>